<evidence type="ECO:0000313" key="2">
    <source>
        <dbReference type="Proteomes" id="UP001151760"/>
    </source>
</evidence>
<accession>A0ABQ5CPS9</accession>
<name>A0ABQ5CPS9_9ASTR</name>
<sequence>MGDTIAQTRFKNVCKHYIDSLLARGNTLPSDEDRLKLDELMALCTTLQNRVLDLEQIKTTQHNEIARHLDGIQLNDLKLKGFDSIQEMFDRAFKRVNTFEEFRTELVEGKEMCAV</sequence>
<evidence type="ECO:0000313" key="1">
    <source>
        <dbReference type="EMBL" id="GJT28342.1"/>
    </source>
</evidence>
<dbReference type="Proteomes" id="UP001151760">
    <property type="component" value="Unassembled WGS sequence"/>
</dbReference>
<reference evidence="1" key="2">
    <citation type="submission" date="2022-01" db="EMBL/GenBank/DDBJ databases">
        <authorList>
            <person name="Yamashiro T."/>
            <person name="Shiraishi A."/>
            <person name="Satake H."/>
            <person name="Nakayama K."/>
        </authorList>
    </citation>
    <scope>NUCLEOTIDE SEQUENCE</scope>
</reference>
<gene>
    <name evidence="1" type="ORF">Tco_0908617</name>
</gene>
<comment type="caution">
    <text evidence="1">The sequence shown here is derived from an EMBL/GenBank/DDBJ whole genome shotgun (WGS) entry which is preliminary data.</text>
</comment>
<dbReference type="EMBL" id="BQNB010014452">
    <property type="protein sequence ID" value="GJT28342.1"/>
    <property type="molecule type" value="Genomic_DNA"/>
</dbReference>
<proteinExistence type="predicted"/>
<protein>
    <submittedName>
        <fullName evidence="1">Uncharacterized protein</fullName>
    </submittedName>
</protein>
<keyword evidence="2" id="KW-1185">Reference proteome</keyword>
<reference evidence="1" key="1">
    <citation type="journal article" date="2022" name="Int. J. Mol. Sci.">
        <title>Draft Genome of Tanacetum Coccineum: Genomic Comparison of Closely Related Tanacetum-Family Plants.</title>
        <authorList>
            <person name="Yamashiro T."/>
            <person name="Shiraishi A."/>
            <person name="Nakayama K."/>
            <person name="Satake H."/>
        </authorList>
    </citation>
    <scope>NUCLEOTIDE SEQUENCE</scope>
</reference>
<organism evidence="1 2">
    <name type="scientific">Tanacetum coccineum</name>
    <dbReference type="NCBI Taxonomy" id="301880"/>
    <lineage>
        <taxon>Eukaryota</taxon>
        <taxon>Viridiplantae</taxon>
        <taxon>Streptophyta</taxon>
        <taxon>Embryophyta</taxon>
        <taxon>Tracheophyta</taxon>
        <taxon>Spermatophyta</taxon>
        <taxon>Magnoliopsida</taxon>
        <taxon>eudicotyledons</taxon>
        <taxon>Gunneridae</taxon>
        <taxon>Pentapetalae</taxon>
        <taxon>asterids</taxon>
        <taxon>campanulids</taxon>
        <taxon>Asterales</taxon>
        <taxon>Asteraceae</taxon>
        <taxon>Asteroideae</taxon>
        <taxon>Anthemideae</taxon>
        <taxon>Anthemidinae</taxon>
        <taxon>Tanacetum</taxon>
    </lineage>
</organism>